<sequence length="522" mass="56655">MMVPRSFMRPSALCDVSPNHSNRRKGLSSPKSNPSTPNQSRSSSPTKLPPPQRRPVQSEKSISAPIITSVSGSIHSIHVNDRNTSPRIEKTTTASQKQPTSQPMSIPNIRRNTSPPVAKSVQSRRGSKRTAEGHDPDAIPPAVAALLAVTAIPRLPRRKAKNGHSLPRKISVERLREEWRKDVSAASSLGNGSPLDFLLEASDADESMSIGDDDKQSMSMTSRSVSSDSITSTPSLEVDSGTFSSLYSSPSTPIASLRRSSRTERKVCSPPAEEVHEHPLLDVAIPEDSVETVAMPISRPTPTPSKSRSLFKSNLTASFQAIRSAAKAFSNFTAPSLPSDDFLTRSLFNSQRFSPEMRPRNFGAVPDPALRRYLNPTPALSSPDFHSMLTDALGARDPDPLAPASGEAAPMIQMQTYSRGGRSKSRRGSAASDRSDVTITPNGLPATRQREPRENSDFLRVIVLEMNMRRTGKLDPRAAGRARVWLPPRKMAEGSEPAAAEDGIVKRTVPTRWIGVTTNELG</sequence>
<name>A0A6A6U776_9PEZI</name>
<protein>
    <submittedName>
        <fullName evidence="2">Uncharacterized protein</fullName>
    </submittedName>
</protein>
<dbReference type="PANTHER" id="PTHR42051:SF1">
    <property type="entry name" value="MEIOTICALLY UP-REGULATED PROTEIN PB1A10.08"/>
    <property type="match status" value="1"/>
</dbReference>
<reference evidence="2" key="1">
    <citation type="journal article" date="2020" name="Stud. Mycol.">
        <title>101 Dothideomycetes genomes: a test case for predicting lifestyles and emergence of pathogens.</title>
        <authorList>
            <person name="Haridas S."/>
            <person name="Albert R."/>
            <person name="Binder M."/>
            <person name="Bloem J."/>
            <person name="Labutti K."/>
            <person name="Salamov A."/>
            <person name="Andreopoulos B."/>
            <person name="Baker S."/>
            <person name="Barry K."/>
            <person name="Bills G."/>
            <person name="Bluhm B."/>
            <person name="Cannon C."/>
            <person name="Castanera R."/>
            <person name="Culley D."/>
            <person name="Daum C."/>
            <person name="Ezra D."/>
            <person name="Gonzalez J."/>
            <person name="Henrissat B."/>
            <person name="Kuo A."/>
            <person name="Liang C."/>
            <person name="Lipzen A."/>
            <person name="Lutzoni F."/>
            <person name="Magnuson J."/>
            <person name="Mondo S."/>
            <person name="Nolan M."/>
            <person name="Ohm R."/>
            <person name="Pangilinan J."/>
            <person name="Park H.-J."/>
            <person name="Ramirez L."/>
            <person name="Alfaro M."/>
            <person name="Sun H."/>
            <person name="Tritt A."/>
            <person name="Yoshinaga Y."/>
            <person name="Zwiers L.-H."/>
            <person name="Turgeon B."/>
            <person name="Goodwin S."/>
            <person name="Spatafora J."/>
            <person name="Crous P."/>
            <person name="Grigoriev I."/>
        </authorList>
    </citation>
    <scope>NUCLEOTIDE SEQUENCE</scope>
    <source>
        <strain evidence="2">CBS 115976</strain>
    </source>
</reference>
<evidence type="ECO:0000313" key="3">
    <source>
        <dbReference type="Proteomes" id="UP000799302"/>
    </source>
</evidence>
<dbReference type="InterPro" id="IPR034443">
    <property type="entry name" value="PB1A10.08"/>
</dbReference>
<keyword evidence="3" id="KW-1185">Reference proteome</keyword>
<feature type="compositionally biased region" description="Polar residues" evidence="1">
    <location>
        <begin position="58"/>
        <end position="74"/>
    </location>
</feature>
<proteinExistence type="predicted"/>
<dbReference type="OrthoDB" id="4181307at2759"/>
<feature type="region of interest" description="Disordered" evidence="1">
    <location>
        <begin position="393"/>
        <end position="453"/>
    </location>
</feature>
<feature type="compositionally biased region" description="Low complexity" evidence="1">
    <location>
        <begin position="217"/>
        <end position="235"/>
    </location>
</feature>
<feature type="compositionally biased region" description="Polar residues" evidence="1">
    <location>
        <begin position="241"/>
        <end position="254"/>
    </location>
</feature>
<organism evidence="2 3">
    <name type="scientific">Microthyrium microscopicum</name>
    <dbReference type="NCBI Taxonomy" id="703497"/>
    <lineage>
        <taxon>Eukaryota</taxon>
        <taxon>Fungi</taxon>
        <taxon>Dikarya</taxon>
        <taxon>Ascomycota</taxon>
        <taxon>Pezizomycotina</taxon>
        <taxon>Dothideomycetes</taxon>
        <taxon>Dothideomycetes incertae sedis</taxon>
        <taxon>Microthyriales</taxon>
        <taxon>Microthyriaceae</taxon>
        <taxon>Microthyrium</taxon>
    </lineage>
</organism>
<feature type="compositionally biased region" description="Basic and acidic residues" evidence="1">
    <location>
        <begin position="261"/>
        <end position="278"/>
    </location>
</feature>
<dbReference type="EMBL" id="MU004238">
    <property type="protein sequence ID" value="KAF2666938.1"/>
    <property type="molecule type" value="Genomic_DNA"/>
</dbReference>
<accession>A0A6A6U776</accession>
<evidence type="ECO:0000256" key="1">
    <source>
        <dbReference type="SAM" id="MobiDB-lite"/>
    </source>
</evidence>
<gene>
    <name evidence="2" type="ORF">BT63DRAFT_324736</name>
</gene>
<feature type="compositionally biased region" description="Polar residues" evidence="1">
    <location>
        <begin position="29"/>
        <end position="46"/>
    </location>
</feature>
<feature type="region of interest" description="Disordered" evidence="1">
    <location>
        <begin position="207"/>
        <end position="278"/>
    </location>
</feature>
<feature type="compositionally biased region" description="Polar residues" evidence="1">
    <location>
        <begin position="82"/>
        <end position="124"/>
    </location>
</feature>
<feature type="region of interest" description="Disordered" evidence="1">
    <location>
        <begin position="1"/>
        <end position="139"/>
    </location>
</feature>
<evidence type="ECO:0000313" key="2">
    <source>
        <dbReference type="EMBL" id="KAF2666938.1"/>
    </source>
</evidence>
<dbReference type="AlphaFoldDB" id="A0A6A6U776"/>
<dbReference type="PANTHER" id="PTHR42051">
    <property type="entry name" value="MEIOTICALLY UP-REGULATED PROTEIN PB1A10.08"/>
    <property type="match status" value="1"/>
</dbReference>
<dbReference type="Proteomes" id="UP000799302">
    <property type="component" value="Unassembled WGS sequence"/>
</dbReference>